<name>A0ABQ9YFE2_9EUKA</name>
<organism evidence="1 2">
    <name type="scientific">Blattamonas nauphoetae</name>
    <dbReference type="NCBI Taxonomy" id="2049346"/>
    <lineage>
        <taxon>Eukaryota</taxon>
        <taxon>Metamonada</taxon>
        <taxon>Preaxostyla</taxon>
        <taxon>Oxymonadida</taxon>
        <taxon>Blattamonas</taxon>
    </lineage>
</organism>
<keyword evidence="2" id="KW-1185">Reference proteome</keyword>
<gene>
    <name evidence="1" type="ORF">BLNAU_2732</name>
</gene>
<sequence>MESPWHKYIYHELIVELEKVLKKQYGIVQPETTPAEPDKSPNLKMEVHFNWIVSPEAVGRYTRRQKVFRDPFDVHKALYEHIKIGIVLYN</sequence>
<evidence type="ECO:0000313" key="1">
    <source>
        <dbReference type="EMBL" id="KAK2962489.1"/>
    </source>
</evidence>
<comment type="caution">
    <text evidence="1">The sequence shown here is derived from an EMBL/GenBank/DDBJ whole genome shotgun (WGS) entry which is preliminary data.</text>
</comment>
<reference evidence="1 2" key="1">
    <citation type="journal article" date="2022" name="bioRxiv">
        <title>Genomics of Preaxostyla Flagellates Illuminates Evolutionary Transitions and the Path Towards Mitochondrial Loss.</title>
        <authorList>
            <person name="Novak L.V.F."/>
            <person name="Treitli S.C."/>
            <person name="Pyrih J."/>
            <person name="Halakuc P."/>
            <person name="Pipaliya S.V."/>
            <person name="Vacek V."/>
            <person name="Brzon O."/>
            <person name="Soukal P."/>
            <person name="Eme L."/>
            <person name="Dacks J.B."/>
            <person name="Karnkowska A."/>
            <person name="Elias M."/>
            <person name="Hampl V."/>
        </authorList>
    </citation>
    <scope>NUCLEOTIDE SEQUENCE [LARGE SCALE GENOMIC DNA]</scope>
    <source>
        <strain evidence="1">NAU3</strain>
        <tissue evidence="1">Gut</tissue>
    </source>
</reference>
<dbReference type="Proteomes" id="UP001281761">
    <property type="component" value="Unassembled WGS sequence"/>
</dbReference>
<protein>
    <submittedName>
        <fullName evidence="1">Uncharacterized protein</fullName>
    </submittedName>
</protein>
<evidence type="ECO:0000313" key="2">
    <source>
        <dbReference type="Proteomes" id="UP001281761"/>
    </source>
</evidence>
<dbReference type="EMBL" id="JARBJD010000011">
    <property type="protein sequence ID" value="KAK2962489.1"/>
    <property type="molecule type" value="Genomic_DNA"/>
</dbReference>
<proteinExistence type="predicted"/>
<accession>A0ABQ9YFE2</accession>